<evidence type="ECO:0000256" key="1">
    <source>
        <dbReference type="ARBA" id="ARBA00000085"/>
    </source>
</evidence>
<dbReference type="GO" id="GO:0005886">
    <property type="term" value="C:plasma membrane"/>
    <property type="evidence" value="ECO:0007669"/>
    <property type="project" value="UniProtKB-SubCell"/>
</dbReference>
<dbReference type="CDD" id="cd00075">
    <property type="entry name" value="HATPase"/>
    <property type="match status" value="1"/>
</dbReference>
<dbReference type="SUPFAM" id="SSF47384">
    <property type="entry name" value="Homodimeric domain of signal transducing histidine kinase"/>
    <property type="match status" value="1"/>
</dbReference>
<evidence type="ECO:0000313" key="18">
    <source>
        <dbReference type="Proteomes" id="UP000823868"/>
    </source>
</evidence>
<dbReference type="SUPFAM" id="SSF55874">
    <property type="entry name" value="ATPase domain of HSP90 chaperone/DNA topoisomerase II/histidine kinase"/>
    <property type="match status" value="1"/>
</dbReference>
<evidence type="ECO:0000256" key="2">
    <source>
        <dbReference type="ARBA" id="ARBA00004651"/>
    </source>
</evidence>
<dbReference type="InterPro" id="IPR005467">
    <property type="entry name" value="His_kinase_dom"/>
</dbReference>
<dbReference type="InterPro" id="IPR003660">
    <property type="entry name" value="HAMP_dom"/>
</dbReference>
<sequence>MKNKKRSGSLFALLARNYLLFTFTLLAVAAVLFAIWNARLTGLYRPVDWEALRTDPAMGEDDYSRLERYLGETGALAIYDEAGELRYASMDDFDPFYTQGEFSCIRPYGDRSRMDAFETVDEEGEPRHLLVRRTYENGTETAVDLMALDQDYQVVFGGLGDGRTGYTPQEYALLSGERYAGDEVWRLDFVDGAGQACTALLRERAVDEGEYLRRYEQSGRIWLLFVPLYLLITALFIAWLSRKIGKPLRRLNDAVSSQAEGRLVRVGNCGGTWEIRRIGESFDRFSDRLAESEAERRRLDQGRQKLIADISHDLKTPITVIAGYIDAICDGKVPPQEEERYLRAIQTKAQTLTELINAFHEYSKVEHPEFVLHRERTDLGEFLREYLAGKYDEIDLAGFSLEVDIPERPIFCGVDELQLRRVLDNLLSNALRHNRLGTALFFDLAVSGSAAVLRVADNGAGIPPDRARHIFEPFVVGSDARSGTGSGLGLAITRRIMEQHGGSIELNPRPAPGRSTEFVLRLPLERPEKRPNN</sequence>
<dbReference type="Pfam" id="PF02518">
    <property type="entry name" value="HATPase_c"/>
    <property type="match status" value="1"/>
</dbReference>
<keyword evidence="11 14" id="KW-1133">Transmembrane helix</keyword>
<reference evidence="17" key="2">
    <citation type="submission" date="2021-04" db="EMBL/GenBank/DDBJ databases">
        <authorList>
            <person name="Gilroy R."/>
        </authorList>
    </citation>
    <scope>NUCLEOTIDE SEQUENCE</scope>
    <source>
        <strain evidence="17">ChiBcec16_6824</strain>
    </source>
</reference>
<evidence type="ECO:0000256" key="6">
    <source>
        <dbReference type="ARBA" id="ARBA00022679"/>
    </source>
</evidence>
<comment type="caution">
    <text evidence="17">The sequence shown here is derived from an EMBL/GenBank/DDBJ whole genome shotgun (WGS) entry which is preliminary data.</text>
</comment>
<evidence type="ECO:0000256" key="3">
    <source>
        <dbReference type="ARBA" id="ARBA00012438"/>
    </source>
</evidence>
<proteinExistence type="predicted"/>
<evidence type="ECO:0000256" key="4">
    <source>
        <dbReference type="ARBA" id="ARBA00022475"/>
    </source>
</evidence>
<protein>
    <recommendedName>
        <fullName evidence="3">histidine kinase</fullName>
        <ecNumber evidence="3">2.7.13.3</ecNumber>
    </recommendedName>
</protein>
<dbReference type="PROSITE" id="PS50109">
    <property type="entry name" value="HIS_KIN"/>
    <property type="match status" value="1"/>
</dbReference>
<dbReference type="PROSITE" id="PS50885">
    <property type="entry name" value="HAMP"/>
    <property type="match status" value="1"/>
</dbReference>
<dbReference type="InterPro" id="IPR003594">
    <property type="entry name" value="HATPase_dom"/>
</dbReference>
<keyword evidence="8" id="KW-0547">Nucleotide-binding</keyword>
<evidence type="ECO:0000256" key="12">
    <source>
        <dbReference type="ARBA" id="ARBA00023012"/>
    </source>
</evidence>
<dbReference type="GO" id="GO:0005524">
    <property type="term" value="F:ATP binding"/>
    <property type="evidence" value="ECO:0007669"/>
    <property type="project" value="UniProtKB-KW"/>
</dbReference>
<dbReference type="Pfam" id="PF00512">
    <property type="entry name" value="HisKA"/>
    <property type="match status" value="1"/>
</dbReference>
<dbReference type="InterPro" id="IPR050398">
    <property type="entry name" value="HssS/ArlS-like"/>
</dbReference>
<dbReference type="Gene3D" id="1.10.287.130">
    <property type="match status" value="1"/>
</dbReference>
<evidence type="ECO:0000256" key="7">
    <source>
        <dbReference type="ARBA" id="ARBA00022692"/>
    </source>
</evidence>
<name>A0A9D2BYF2_9FIRM</name>
<dbReference type="PANTHER" id="PTHR45528:SF1">
    <property type="entry name" value="SENSOR HISTIDINE KINASE CPXA"/>
    <property type="match status" value="1"/>
</dbReference>
<evidence type="ECO:0000259" key="15">
    <source>
        <dbReference type="PROSITE" id="PS50109"/>
    </source>
</evidence>
<keyword evidence="9 17" id="KW-0418">Kinase</keyword>
<dbReference type="InterPro" id="IPR036097">
    <property type="entry name" value="HisK_dim/P_sf"/>
</dbReference>
<dbReference type="InterPro" id="IPR004358">
    <property type="entry name" value="Sig_transdc_His_kin-like_C"/>
</dbReference>
<evidence type="ECO:0000256" key="10">
    <source>
        <dbReference type="ARBA" id="ARBA00022840"/>
    </source>
</evidence>
<dbReference type="EMBL" id="DXDX01000086">
    <property type="protein sequence ID" value="HIY21197.1"/>
    <property type="molecule type" value="Genomic_DNA"/>
</dbReference>
<dbReference type="Proteomes" id="UP000823868">
    <property type="component" value="Unassembled WGS sequence"/>
</dbReference>
<evidence type="ECO:0000256" key="8">
    <source>
        <dbReference type="ARBA" id="ARBA00022741"/>
    </source>
</evidence>
<dbReference type="InterPro" id="IPR036890">
    <property type="entry name" value="HATPase_C_sf"/>
</dbReference>
<keyword evidence="5" id="KW-0597">Phosphoprotein</keyword>
<accession>A0A9D2BYF2</accession>
<keyword evidence="12" id="KW-0902">Two-component regulatory system</keyword>
<dbReference type="CDD" id="cd06225">
    <property type="entry name" value="HAMP"/>
    <property type="match status" value="1"/>
</dbReference>
<feature type="domain" description="Histidine kinase" evidence="15">
    <location>
        <begin position="309"/>
        <end position="526"/>
    </location>
</feature>
<dbReference type="GO" id="GO:0000155">
    <property type="term" value="F:phosphorelay sensor kinase activity"/>
    <property type="evidence" value="ECO:0007669"/>
    <property type="project" value="InterPro"/>
</dbReference>
<keyword evidence="10" id="KW-0067">ATP-binding</keyword>
<dbReference type="EC" id="2.7.13.3" evidence="3"/>
<evidence type="ECO:0000256" key="14">
    <source>
        <dbReference type="SAM" id="Phobius"/>
    </source>
</evidence>
<dbReference type="SMART" id="SM00304">
    <property type="entry name" value="HAMP"/>
    <property type="match status" value="1"/>
</dbReference>
<evidence type="ECO:0000256" key="5">
    <source>
        <dbReference type="ARBA" id="ARBA00022553"/>
    </source>
</evidence>
<dbReference type="AlphaFoldDB" id="A0A9D2BYF2"/>
<dbReference type="Gene3D" id="3.30.565.10">
    <property type="entry name" value="Histidine kinase-like ATPase, C-terminal domain"/>
    <property type="match status" value="1"/>
</dbReference>
<evidence type="ECO:0000259" key="16">
    <source>
        <dbReference type="PROSITE" id="PS50885"/>
    </source>
</evidence>
<feature type="transmembrane region" description="Helical" evidence="14">
    <location>
        <begin position="221"/>
        <end position="240"/>
    </location>
</feature>
<dbReference type="SMART" id="SM00387">
    <property type="entry name" value="HATPase_c"/>
    <property type="match status" value="1"/>
</dbReference>
<dbReference type="CDD" id="cd00082">
    <property type="entry name" value="HisKA"/>
    <property type="match status" value="1"/>
</dbReference>
<evidence type="ECO:0000313" key="17">
    <source>
        <dbReference type="EMBL" id="HIY21197.1"/>
    </source>
</evidence>
<organism evidence="17 18">
    <name type="scientific">Candidatus Flavonifractor merdigallinarum</name>
    <dbReference type="NCBI Taxonomy" id="2838589"/>
    <lineage>
        <taxon>Bacteria</taxon>
        <taxon>Bacillati</taxon>
        <taxon>Bacillota</taxon>
        <taxon>Clostridia</taxon>
        <taxon>Eubacteriales</taxon>
        <taxon>Oscillospiraceae</taxon>
        <taxon>Flavonifractor</taxon>
    </lineage>
</organism>
<keyword evidence="4" id="KW-1003">Cell membrane</keyword>
<comment type="subcellular location">
    <subcellularLocation>
        <location evidence="2">Cell membrane</location>
        <topology evidence="2">Multi-pass membrane protein</topology>
    </subcellularLocation>
</comment>
<keyword evidence="13 14" id="KW-0472">Membrane</keyword>
<dbReference type="SMART" id="SM00388">
    <property type="entry name" value="HisKA"/>
    <property type="match status" value="1"/>
</dbReference>
<dbReference type="InterPro" id="IPR003661">
    <property type="entry name" value="HisK_dim/P_dom"/>
</dbReference>
<keyword evidence="6" id="KW-0808">Transferase</keyword>
<evidence type="ECO:0000256" key="13">
    <source>
        <dbReference type="ARBA" id="ARBA00023136"/>
    </source>
</evidence>
<reference evidence="17" key="1">
    <citation type="journal article" date="2021" name="PeerJ">
        <title>Extensive microbial diversity within the chicken gut microbiome revealed by metagenomics and culture.</title>
        <authorList>
            <person name="Gilroy R."/>
            <person name="Ravi A."/>
            <person name="Getino M."/>
            <person name="Pursley I."/>
            <person name="Horton D.L."/>
            <person name="Alikhan N.F."/>
            <person name="Baker D."/>
            <person name="Gharbi K."/>
            <person name="Hall N."/>
            <person name="Watson M."/>
            <person name="Adriaenssens E.M."/>
            <person name="Foster-Nyarko E."/>
            <person name="Jarju S."/>
            <person name="Secka A."/>
            <person name="Antonio M."/>
            <person name="Oren A."/>
            <person name="Chaudhuri R.R."/>
            <person name="La Ragione R."/>
            <person name="Hildebrand F."/>
            <person name="Pallen M.J."/>
        </authorList>
    </citation>
    <scope>NUCLEOTIDE SEQUENCE</scope>
    <source>
        <strain evidence="17">ChiBcec16_6824</strain>
    </source>
</reference>
<dbReference type="PANTHER" id="PTHR45528">
    <property type="entry name" value="SENSOR HISTIDINE KINASE CPXA"/>
    <property type="match status" value="1"/>
</dbReference>
<evidence type="ECO:0000256" key="9">
    <source>
        <dbReference type="ARBA" id="ARBA00022777"/>
    </source>
</evidence>
<dbReference type="Gene3D" id="6.10.340.10">
    <property type="match status" value="1"/>
</dbReference>
<keyword evidence="7 14" id="KW-0812">Transmembrane</keyword>
<dbReference type="PRINTS" id="PR00344">
    <property type="entry name" value="BCTRLSENSOR"/>
</dbReference>
<evidence type="ECO:0000256" key="11">
    <source>
        <dbReference type="ARBA" id="ARBA00022989"/>
    </source>
</evidence>
<comment type="catalytic activity">
    <reaction evidence="1">
        <text>ATP + protein L-histidine = ADP + protein N-phospho-L-histidine.</text>
        <dbReference type="EC" id="2.7.13.3"/>
    </reaction>
</comment>
<gene>
    <name evidence="17" type="ORF">H9841_04765</name>
</gene>
<feature type="domain" description="HAMP" evidence="16">
    <location>
        <begin position="242"/>
        <end position="294"/>
    </location>
</feature>